<dbReference type="HOGENOM" id="CLU_005482_2_1_1"/>
<comment type="catalytic activity">
    <reaction evidence="1">
        <text>Hydrolysis of (1-&gt;3)-beta-D-glucosidic linkages in (1-&gt;3)-beta-D-glucans.</text>
        <dbReference type="EC" id="3.2.1.39"/>
    </reaction>
</comment>
<evidence type="ECO:0000259" key="10">
    <source>
        <dbReference type="Pfam" id="PF17652"/>
    </source>
</evidence>
<evidence type="ECO:0000256" key="7">
    <source>
        <dbReference type="ARBA" id="ARBA00023316"/>
    </source>
</evidence>
<keyword evidence="5" id="KW-0119">Carbohydrate metabolism</keyword>
<accession>A7TEN5</accession>
<dbReference type="InterPro" id="IPR040720">
    <property type="entry name" value="GH81_C"/>
</dbReference>
<dbReference type="InterPro" id="IPR040451">
    <property type="entry name" value="GH81_N"/>
</dbReference>
<evidence type="ECO:0000256" key="6">
    <source>
        <dbReference type="ARBA" id="ARBA00023295"/>
    </source>
</evidence>
<evidence type="ECO:0000259" key="9">
    <source>
        <dbReference type="Pfam" id="PF03639"/>
    </source>
</evidence>
<feature type="domain" description="Glycosyl hydrolase family 81 C-terminal" evidence="10">
    <location>
        <begin position="346"/>
        <end position="690"/>
    </location>
</feature>
<dbReference type="GeneID" id="5547682"/>
<dbReference type="KEGG" id="vpo:Kpol_1036p89"/>
<dbReference type="GO" id="GO:0000272">
    <property type="term" value="P:polysaccharide catabolic process"/>
    <property type="evidence" value="ECO:0007669"/>
    <property type="project" value="UniProtKB-KW"/>
</dbReference>
<dbReference type="RefSeq" id="XP_001647200.1">
    <property type="nucleotide sequence ID" value="XM_001647150.1"/>
</dbReference>
<gene>
    <name evidence="11" type="ORF">Kpol_1036p89</name>
</gene>
<keyword evidence="7" id="KW-0961">Cell wall biogenesis/degradation</keyword>
<sequence>MPFADTFENPLSMNPPLCQFSKGNHIVGLPSKYANDGKAVPTNRFYTNLLLGTRNLPVWTHPYCFNYTNETDKMGMAISYPNSKDFIINRNNIKVQETPKSFIASAVDFETPDDMYLSVLDLKLMSIQVQLKKTASQFIWIPMVQGMGFVTLLYYNLTPKLQSEIGYKSLKKLPTPRSNIQKYEVILEDDQVWSLYVSTPSKDIMELSLDDNNVIIGDRTAKGTMFQLIPDCSSQIDAAAGCYPIDCELSSEFDPDNSHHIGHLYFKYKLLGKSNSLSTLIYILPHHLMTISDKNLKKKLTTTLNSSVYGQMVGLITDSLEFRITLPRELRFLFINDSDQFHSTYVLQALQNAASLESEDEISYDENIEGLGETLSKYSWILYCYHFILEDYDLVMKLLPKLKNLMDKFISDTLTNNKLHYDTTFGGLVSTVNYSENYYYCDHNYDYSYYIIAAAIIGKIDSEVTNDNWLNRNKDWVQDLIRDYSNPSDKDPYFPAYRSFDWYHGHSWSTGLVESKYGREYHSCGKDLNSMYAIKLWGIVTENQNLINMADLQMGLLKNSMDCYVLLEDENQIIPTIFKSNGISQKLSDSSISYKPNRTDQQSIVSTHLKHITPITPATTFLRSPTFTKQEWDNILSNTIENNCNIKESQRNELILSRAIHDPIPSFNHFANNSFASLQFHQTQSWTWSIAFAASLL</sequence>
<reference evidence="11 12" key="1">
    <citation type="journal article" date="2007" name="Proc. Natl. Acad. Sci. U.S.A.">
        <title>Independent sorting-out of thousands of duplicated gene pairs in two yeast species descended from a whole-genome duplication.</title>
        <authorList>
            <person name="Scannell D.R."/>
            <person name="Frank A.C."/>
            <person name="Conant G.C."/>
            <person name="Byrne K.P."/>
            <person name="Woolfit M."/>
            <person name="Wolfe K.H."/>
        </authorList>
    </citation>
    <scope>NUCLEOTIDE SEQUENCE [LARGE SCALE GENOMIC DNA]</scope>
    <source>
        <strain evidence="12">ATCC 22028 / DSM 70294 / BCRC 21397 / CBS 2163 / NBRC 10782 / NRRL Y-8283 / UCD 57-17</strain>
    </source>
</reference>
<evidence type="ECO:0000256" key="3">
    <source>
        <dbReference type="ARBA" id="ARBA00012780"/>
    </source>
</evidence>
<evidence type="ECO:0000313" key="11">
    <source>
        <dbReference type="EMBL" id="EDO19342.1"/>
    </source>
</evidence>
<dbReference type="Gene3D" id="2.70.98.30">
    <property type="entry name" value="Golgi alpha-mannosidase II, domain 4"/>
    <property type="match status" value="1"/>
</dbReference>
<dbReference type="PhylomeDB" id="A7TEN5"/>
<dbReference type="Pfam" id="PF17652">
    <property type="entry name" value="Glyco_hydro81C"/>
    <property type="match status" value="1"/>
</dbReference>
<dbReference type="PANTHER" id="PTHR31983">
    <property type="entry name" value="ENDO-1,3(4)-BETA-GLUCANASE 1"/>
    <property type="match status" value="1"/>
</dbReference>
<dbReference type="GO" id="GO:0009986">
    <property type="term" value="C:cell surface"/>
    <property type="evidence" value="ECO:0007669"/>
    <property type="project" value="TreeGrafter"/>
</dbReference>
<keyword evidence="6" id="KW-0326">Glycosidase</keyword>
<name>A7TEN5_VANPO</name>
<feature type="domain" description="Glycosyl hydrolase family 81 N-terminal" evidence="9">
    <location>
        <begin position="30"/>
        <end position="333"/>
    </location>
</feature>
<evidence type="ECO:0000256" key="4">
    <source>
        <dbReference type="ARBA" id="ARBA00022801"/>
    </source>
</evidence>
<dbReference type="GO" id="GO:0071555">
    <property type="term" value="P:cell wall organization"/>
    <property type="evidence" value="ECO:0007669"/>
    <property type="project" value="UniProtKB-KW"/>
</dbReference>
<dbReference type="PROSITE" id="PS52008">
    <property type="entry name" value="GH81"/>
    <property type="match status" value="1"/>
</dbReference>
<dbReference type="GO" id="GO:0052861">
    <property type="term" value="F:endo-1,3(4)-beta-glucanase activity"/>
    <property type="evidence" value="ECO:0007669"/>
    <property type="project" value="InterPro"/>
</dbReference>
<dbReference type="InterPro" id="IPR005200">
    <property type="entry name" value="Endo-beta-glucanase"/>
</dbReference>
<evidence type="ECO:0000256" key="1">
    <source>
        <dbReference type="ARBA" id="ARBA00000382"/>
    </source>
</evidence>
<dbReference type="eggNOG" id="KOG2254">
    <property type="taxonomic scope" value="Eukaryota"/>
</dbReference>
<evidence type="ECO:0000256" key="2">
    <source>
        <dbReference type="ARBA" id="ARBA00010730"/>
    </source>
</evidence>
<keyword evidence="12" id="KW-1185">Reference proteome</keyword>
<dbReference type="Pfam" id="PF03639">
    <property type="entry name" value="Glyco_hydro_81"/>
    <property type="match status" value="1"/>
</dbReference>
<dbReference type="Proteomes" id="UP000000267">
    <property type="component" value="Unassembled WGS sequence"/>
</dbReference>
<dbReference type="PANTHER" id="PTHR31983:SF0">
    <property type="entry name" value="GLUCAN ENDO-1,3-BETA-D-GLUCOSIDASE 2"/>
    <property type="match status" value="1"/>
</dbReference>
<dbReference type="STRING" id="436907.A7TEN5"/>
<dbReference type="AlphaFoldDB" id="A7TEN5"/>
<evidence type="ECO:0000256" key="8">
    <source>
        <dbReference type="ARBA" id="ARBA00023326"/>
    </source>
</evidence>
<dbReference type="OrthoDB" id="4473401at2759"/>
<dbReference type="InParanoid" id="A7TEN5"/>
<evidence type="ECO:0000256" key="5">
    <source>
        <dbReference type="ARBA" id="ARBA00023277"/>
    </source>
</evidence>
<dbReference type="EMBL" id="DS480380">
    <property type="protein sequence ID" value="EDO19342.1"/>
    <property type="molecule type" value="Genomic_DNA"/>
</dbReference>
<dbReference type="EC" id="3.2.1.39" evidence="3"/>
<organism evidence="12">
    <name type="scientific">Vanderwaltozyma polyspora (strain ATCC 22028 / DSM 70294 / BCRC 21397 / CBS 2163 / NBRC 10782 / NRRL Y-8283 / UCD 57-17)</name>
    <name type="common">Kluyveromyces polysporus</name>
    <dbReference type="NCBI Taxonomy" id="436907"/>
    <lineage>
        <taxon>Eukaryota</taxon>
        <taxon>Fungi</taxon>
        <taxon>Dikarya</taxon>
        <taxon>Ascomycota</taxon>
        <taxon>Saccharomycotina</taxon>
        <taxon>Saccharomycetes</taxon>
        <taxon>Saccharomycetales</taxon>
        <taxon>Saccharomycetaceae</taxon>
        <taxon>Vanderwaltozyma</taxon>
    </lineage>
</organism>
<protein>
    <recommendedName>
        <fullName evidence="3">glucan endo-1,3-beta-D-glucosidase</fullName>
        <ecNumber evidence="3">3.2.1.39</ecNumber>
    </recommendedName>
</protein>
<evidence type="ECO:0000313" key="12">
    <source>
        <dbReference type="Proteomes" id="UP000000267"/>
    </source>
</evidence>
<dbReference type="GO" id="GO:0042973">
    <property type="term" value="F:glucan endo-1,3-beta-D-glucosidase activity"/>
    <property type="evidence" value="ECO:0007669"/>
    <property type="project" value="UniProtKB-EC"/>
</dbReference>
<proteinExistence type="inferred from homology"/>
<keyword evidence="8" id="KW-0624">Polysaccharide degradation</keyword>
<dbReference type="OMA" id="AHDNGNS"/>
<comment type="similarity">
    <text evidence="2">Belongs to the glycosyl hydrolase 81 family.</text>
</comment>
<keyword evidence="4" id="KW-0378">Hydrolase</keyword>